<evidence type="ECO:0000256" key="3">
    <source>
        <dbReference type="ARBA" id="ARBA00022574"/>
    </source>
</evidence>
<evidence type="ECO:0000256" key="4">
    <source>
        <dbReference type="ARBA" id="ARBA00022737"/>
    </source>
</evidence>
<evidence type="ECO:0000259" key="10">
    <source>
        <dbReference type="Pfam" id="PF04494"/>
    </source>
</evidence>
<feature type="repeat" description="WD" evidence="8">
    <location>
        <begin position="355"/>
        <end position="389"/>
    </location>
</feature>
<dbReference type="Pfam" id="PF00400">
    <property type="entry name" value="WD40"/>
    <property type="match status" value="5"/>
</dbReference>
<dbReference type="GO" id="GO:0005669">
    <property type="term" value="C:transcription factor TFIID complex"/>
    <property type="evidence" value="ECO:0007669"/>
    <property type="project" value="TreeGrafter"/>
</dbReference>
<evidence type="ECO:0000256" key="8">
    <source>
        <dbReference type="PROSITE-ProRule" id="PRU00221"/>
    </source>
</evidence>
<keyword evidence="12" id="KW-1185">Reference proteome</keyword>
<evidence type="ECO:0000313" key="12">
    <source>
        <dbReference type="Proteomes" id="UP000735302"/>
    </source>
</evidence>
<feature type="compositionally biased region" description="Basic and acidic residues" evidence="9">
    <location>
        <begin position="234"/>
        <end position="244"/>
    </location>
</feature>
<comment type="similarity">
    <text evidence="2">Belongs to the WD repeat TAF5 family.</text>
</comment>
<dbReference type="GO" id="GO:0016251">
    <property type="term" value="F:RNA polymerase II general transcription initiation factor activity"/>
    <property type="evidence" value="ECO:0007669"/>
    <property type="project" value="TreeGrafter"/>
</dbReference>
<dbReference type="EMBL" id="BLXT01008169">
    <property type="protein sequence ID" value="GFO46183.1"/>
    <property type="molecule type" value="Genomic_DNA"/>
</dbReference>
<proteinExistence type="inferred from homology"/>
<keyword evidence="6" id="KW-0804">Transcription</keyword>
<dbReference type="InterPro" id="IPR036322">
    <property type="entry name" value="WD40_repeat_dom_sf"/>
</dbReference>
<dbReference type="CDD" id="cd00200">
    <property type="entry name" value="WD40"/>
    <property type="match status" value="1"/>
</dbReference>
<dbReference type="PANTHER" id="PTHR19879">
    <property type="entry name" value="TRANSCRIPTION INITIATION FACTOR TFIID"/>
    <property type="match status" value="1"/>
</dbReference>
<feature type="repeat" description="WD" evidence="8">
    <location>
        <begin position="482"/>
        <end position="523"/>
    </location>
</feature>
<dbReference type="InterPro" id="IPR001680">
    <property type="entry name" value="WD40_rpt"/>
</dbReference>
<evidence type="ECO:0000256" key="9">
    <source>
        <dbReference type="SAM" id="MobiDB-lite"/>
    </source>
</evidence>
<dbReference type="Proteomes" id="UP000735302">
    <property type="component" value="Unassembled WGS sequence"/>
</dbReference>
<dbReference type="SUPFAM" id="SSF50978">
    <property type="entry name" value="WD40 repeat-like"/>
    <property type="match status" value="1"/>
</dbReference>
<keyword evidence="7" id="KW-0539">Nucleus</keyword>
<keyword evidence="4" id="KW-0677">Repeat</keyword>
<evidence type="ECO:0000256" key="1">
    <source>
        <dbReference type="ARBA" id="ARBA00004123"/>
    </source>
</evidence>
<dbReference type="PANTHER" id="PTHR19879:SF1">
    <property type="entry name" value="CANNONBALL-RELATED"/>
    <property type="match status" value="1"/>
</dbReference>
<keyword evidence="3 8" id="KW-0853">WD repeat</keyword>
<feature type="repeat" description="WD" evidence="8">
    <location>
        <begin position="398"/>
        <end position="439"/>
    </location>
</feature>
<dbReference type="PROSITE" id="PS50082">
    <property type="entry name" value="WD_REPEATS_2"/>
    <property type="match status" value="5"/>
</dbReference>
<dbReference type="Pfam" id="PF04494">
    <property type="entry name" value="TFIID_NTD2"/>
    <property type="match status" value="1"/>
</dbReference>
<dbReference type="Gene3D" id="2.130.10.10">
    <property type="entry name" value="YVTN repeat-like/Quinoprotein amine dehydrogenase"/>
    <property type="match status" value="2"/>
</dbReference>
<feature type="repeat" description="WD" evidence="8">
    <location>
        <begin position="524"/>
        <end position="565"/>
    </location>
</feature>
<keyword evidence="5" id="KW-0805">Transcription regulation</keyword>
<organism evidence="11 12">
    <name type="scientific">Plakobranchus ocellatus</name>
    <dbReference type="NCBI Taxonomy" id="259542"/>
    <lineage>
        <taxon>Eukaryota</taxon>
        <taxon>Metazoa</taxon>
        <taxon>Spiralia</taxon>
        <taxon>Lophotrochozoa</taxon>
        <taxon>Mollusca</taxon>
        <taxon>Gastropoda</taxon>
        <taxon>Heterobranchia</taxon>
        <taxon>Euthyneura</taxon>
        <taxon>Panpulmonata</taxon>
        <taxon>Sacoglossa</taxon>
        <taxon>Placobranchoidea</taxon>
        <taxon>Plakobranchidae</taxon>
        <taxon>Plakobranchus</taxon>
    </lineage>
</organism>
<dbReference type="InterPro" id="IPR007582">
    <property type="entry name" value="TFIID_NTD2"/>
</dbReference>
<name>A0AAV4DPE7_9GAST</name>
<sequence>MKRSKNDHIRSTISRYFKRRQFTEGEMPSRKDVRHKQAITDLSVRSQARSRSSVENTLALTSISRDATAFDQQFTRLNVFIMNAADPYKGQLQPLLFPMFANIYLEMLCNGQKVAAHKFHERHCDMFQAMQHQPLLKLLKKLETKSEVLTNKSVAALRDNCTVLTAGQDTFDYLMRFLKTEDNMIILQVFNQYIQTNVTSSLSNGKIELSAMPEEKEADPSMAAPETASNSQDKIGEVDRAQARQHTLEEELASAIKEMHDLPPSLPSICFFTFLNTYQGLCSATLSPDKKRLGGSFEDGSISVWSLEPDTFVRSPTECDPSKIVLSADFIHCTEQEIREKMNHRAIQSTERINLQGHRGAVYKTRFLRDSSPYLLSCSEDCTVRLWDMAPQTNRVIYKGHTSPVWDVNISCADSLFASCSHDTTAKLWTFDRTYPLRSYIGHSMDVDCIEFHPNSSYLATGSADKTVRLWSVTEARTVRLFQGHRGSVLALAFSPNGKLLASAGEDRRIRVWDLGSGHVIKELRGHSDIVYSLAFDENSHMLASGGADCCIRLWDISRTSDSITSEGHSSAELLGAFPTKSALISYLSFSQHNVLLASGASS</sequence>
<feature type="domain" description="TFIID subunit TAF5 NTD2" evidence="10">
    <location>
        <begin position="66"/>
        <end position="194"/>
    </location>
</feature>
<accession>A0AAV4DPE7</accession>
<comment type="caution">
    <text evidence="11">The sequence shown here is derived from an EMBL/GenBank/DDBJ whole genome shotgun (WGS) entry which is preliminary data.</text>
</comment>
<dbReference type="InterPro" id="IPR020472">
    <property type="entry name" value="WD40_PAC1"/>
</dbReference>
<dbReference type="CDD" id="cd08044">
    <property type="entry name" value="TAF5_NTD2"/>
    <property type="match status" value="1"/>
</dbReference>
<evidence type="ECO:0000256" key="2">
    <source>
        <dbReference type="ARBA" id="ARBA00009435"/>
    </source>
</evidence>
<dbReference type="PROSITE" id="PS50294">
    <property type="entry name" value="WD_REPEATS_REGION"/>
    <property type="match status" value="4"/>
</dbReference>
<dbReference type="SUPFAM" id="SSF160897">
    <property type="entry name" value="Taf5 N-terminal domain-like"/>
    <property type="match status" value="1"/>
</dbReference>
<feature type="repeat" description="WD" evidence="8">
    <location>
        <begin position="440"/>
        <end position="481"/>
    </location>
</feature>
<protein>
    <submittedName>
        <fullName evidence="11">Taf5-like RNA polymerase ii p300/cbp-associated factor-associated factor 65 kDa subunit 5l</fullName>
    </submittedName>
</protein>
<dbReference type="AlphaFoldDB" id="A0AAV4DPE7"/>
<feature type="region of interest" description="Disordered" evidence="9">
    <location>
        <begin position="213"/>
        <end position="244"/>
    </location>
</feature>
<dbReference type="InterPro" id="IPR019775">
    <property type="entry name" value="WD40_repeat_CS"/>
</dbReference>
<dbReference type="PRINTS" id="PR00320">
    <property type="entry name" value="GPROTEINBRPT"/>
</dbReference>
<evidence type="ECO:0000256" key="7">
    <source>
        <dbReference type="ARBA" id="ARBA00023242"/>
    </source>
</evidence>
<dbReference type="InterPro" id="IPR037264">
    <property type="entry name" value="TFIID_NTD2_sf"/>
</dbReference>
<gene>
    <name evidence="11" type="ORF">PoB_007268800</name>
</gene>
<evidence type="ECO:0000313" key="11">
    <source>
        <dbReference type="EMBL" id="GFO46183.1"/>
    </source>
</evidence>
<evidence type="ECO:0000256" key="6">
    <source>
        <dbReference type="ARBA" id="ARBA00023163"/>
    </source>
</evidence>
<comment type="subcellular location">
    <subcellularLocation>
        <location evidence="1">Nucleus</location>
    </subcellularLocation>
</comment>
<reference evidence="11 12" key="1">
    <citation type="journal article" date="2021" name="Elife">
        <title>Chloroplast acquisition without the gene transfer in kleptoplastic sea slugs, Plakobranchus ocellatus.</title>
        <authorList>
            <person name="Maeda T."/>
            <person name="Takahashi S."/>
            <person name="Yoshida T."/>
            <person name="Shimamura S."/>
            <person name="Takaki Y."/>
            <person name="Nagai Y."/>
            <person name="Toyoda A."/>
            <person name="Suzuki Y."/>
            <person name="Arimoto A."/>
            <person name="Ishii H."/>
            <person name="Satoh N."/>
            <person name="Nishiyama T."/>
            <person name="Hasebe M."/>
            <person name="Maruyama T."/>
            <person name="Minagawa J."/>
            <person name="Obokata J."/>
            <person name="Shigenobu S."/>
        </authorList>
    </citation>
    <scope>NUCLEOTIDE SEQUENCE [LARGE SCALE GENOMIC DNA]</scope>
</reference>
<dbReference type="Gene3D" id="1.25.40.500">
    <property type="entry name" value="TFIID subunit TAF5, NTD2 domain"/>
    <property type="match status" value="1"/>
</dbReference>
<dbReference type="InterPro" id="IPR015943">
    <property type="entry name" value="WD40/YVTN_repeat-like_dom_sf"/>
</dbReference>
<dbReference type="SMART" id="SM00320">
    <property type="entry name" value="WD40"/>
    <property type="match status" value="6"/>
</dbReference>
<evidence type="ECO:0000256" key="5">
    <source>
        <dbReference type="ARBA" id="ARBA00023015"/>
    </source>
</evidence>
<dbReference type="GO" id="GO:0006367">
    <property type="term" value="P:transcription initiation at RNA polymerase II promoter"/>
    <property type="evidence" value="ECO:0007669"/>
    <property type="project" value="TreeGrafter"/>
</dbReference>
<dbReference type="PROSITE" id="PS00678">
    <property type="entry name" value="WD_REPEATS_1"/>
    <property type="match status" value="3"/>
</dbReference>